<name>A0A939ITY8_9ALTE</name>
<keyword evidence="2" id="KW-0378">Hydrolase</keyword>
<sequence length="118" mass="13351">NNTSLEGLYKSGSAFCTQCEAEGFRKITYFMDRPDVMAKYQVKITADRQTYPYLLSNGNKIGQGELPDGKHWVLWEDPFFKPCYLFALVAGDFDLLEDSFTTASGRQVALELFVDKGN</sequence>
<dbReference type="Proteomes" id="UP000664654">
    <property type="component" value="Unassembled WGS sequence"/>
</dbReference>
<feature type="non-terminal residue" evidence="2">
    <location>
        <position position="1"/>
    </location>
</feature>
<organism evidence="2 3">
    <name type="scientific">Bowmanella dokdonensis</name>
    <dbReference type="NCBI Taxonomy" id="751969"/>
    <lineage>
        <taxon>Bacteria</taxon>
        <taxon>Pseudomonadati</taxon>
        <taxon>Pseudomonadota</taxon>
        <taxon>Gammaproteobacteria</taxon>
        <taxon>Alteromonadales</taxon>
        <taxon>Alteromonadaceae</taxon>
        <taxon>Bowmanella</taxon>
    </lineage>
</organism>
<dbReference type="SUPFAM" id="SSF63737">
    <property type="entry name" value="Leukotriene A4 hydrolase N-terminal domain"/>
    <property type="match status" value="1"/>
</dbReference>
<evidence type="ECO:0000313" key="2">
    <source>
        <dbReference type="EMBL" id="MBN7827941.1"/>
    </source>
</evidence>
<keyword evidence="3" id="KW-1185">Reference proteome</keyword>
<accession>A0A939ITY8</accession>
<keyword evidence="2" id="KW-0031">Aminopeptidase</keyword>
<dbReference type="PANTHER" id="PTHR46322:SF1">
    <property type="entry name" value="PUROMYCIN-SENSITIVE AMINOPEPTIDASE"/>
    <property type="match status" value="1"/>
</dbReference>
<dbReference type="InterPro" id="IPR045357">
    <property type="entry name" value="Aminopeptidase_N-like_N"/>
</dbReference>
<evidence type="ECO:0000313" key="3">
    <source>
        <dbReference type="Proteomes" id="UP000664654"/>
    </source>
</evidence>
<dbReference type="InterPro" id="IPR012779">
    <property type="entry name" value="Peptidase_M1_pepN"/>
</dbReference>
<dbReference type="Gene3D" id="2.60.40.1730">
    <property type="entry name" value="tricorn interacting facor f3 domain"/>
    <property type="match status" value="1"/>
</dbReference>
<dbReference type="AlphaFoldDB" id="A0A939ITY8"/>
<keyword evidence="2" id="KW-0645">Protease</keyword>
<comment type="caution">
    <text evidence="2">The sequence shown here is derived from an EMBL/GenBank/DDBJ whole genome shotgun (WGS) entry which is preliminary data.</text>
</comment>
<proteinExistence type="predicted"/>
<dbReference type="EMBL" id="JAFKCV010000188">
    <property type="protein sequence ID" value="MBN7827941.1"/>
    <property type="molecule type" value="Genomic_DNA"/>
</dbReference>
<protein>
    <submittedName>
        <fullName evidence="2">Aminopeptidase N</fullName>
    </submittedName>
</protein>
<dbReference type="PANTHER" id="PTHR46322">
    <property type="entry name" value="PUROMYCIN-SENSITIVE AMINOPEPTIDASE"/>
    <property type="match status" value="1"/>
</dbReference>
<dbReference type="InterPro" id="IPR042097">
    <property type="entry name" value="Aminopeptidase_N-like_N_sf"/>
</dbReference>
<feature type="non-terminal residue" evidence="2">
    <location>
        <position position="118"/>
    </location>
</feature>
<feature type="domain" description="Aminopeptidase N-like N-terminal" evidence="1">
    <location>
        <begin position="3"/>
        <end position="85"/>
    </location>
</feature>
<evidence type="ECO:0000259" key="1">
    <source>
        <dbReference type="Pfam" id="PF17900"/>
    </source>
</evidence>
<dbReference type="GO" id="GO:0008270">
    <property type="term" value="F:zinc ion binding"/>
    <property type="evidence" value="ECO:0007669"/>
    <property type="project" value="InterPro"/>
</dbReference>
<gene>
    <name evidence="2" type="primary">pepN</name>
    <name evidence="2" type="ORF">J0A66_22165</name>
</gene>
<dbReference type="GO" id="GO:0004177">
    <property type="term" value="F:aminopeptidase activity"/>
    <property type="evidence" value="ECO:0007669"/>
    <property type="project" value="UniProtKB-KW"/>
</dbReference>
<dbReference type="Pfam" id="PF17900">
    <property type="entry name" value="Peptidase_M1_N"/>
    <property type="match status" value="1"/>
</dbReference>
<reference evidence="2" key="1">
    <citation type="submission" date="2021-03" db="EMBL/GenBank/DDBJ databases">
        <title>novel species isolated from a fishpond in China.</title>
        <authorList>
            <person name="Lu H."/>
            <person name="Cai Z."/>
        </authorList>
    </citation>
    <scope>NUCLEOTIDE SEQUENCE</scope>
    <source>
        <strain evidence="2">JCM 30855</strain>
    </source>
</reference>